<name>A0AAE0NUE8_9PEZI</name>
<proteinExistence type="predicted"/>
<evidence type="ECO:0000313" key="1">
    <source>
        <dbReference type="EMBL" id="KAK3387911.1"/>
    </source>
</evidence>
<gene>
    <name evidence="1" type="ORF">B0H63DRAFT_166774</name>
</gene>
<organism evidence="1 2">
    <name type="scientific">Podospora didyma</name>
    <dbReference type="NCBI Taxonomy" id="330526"/>
    <lineage>
        <taxon>Eukaryota</taxon>
        <taxon>Fungi</taxon>
        <taxon>Dikarya</taxon>
        <taxon>Ascomycota</taxon>
        <taxon>Pezizomycotina</taxon>
        <taxon>Sordariomycetes</taxon>
        <taxon>Sordariomycetidae</taxon>
        <taxon>Sordariales</taxon>
        <taxon>Podosporaceae</taxon>
        <taxon>Podospora</taxon>
    </lineage>
</organism>
<reference evidence="1" key="2">
    <citation type="submission" date="2023-06" db="EMBL/GenBank/DDBJ databases">
        <authorList>
            <consortium name="Lawrence Berkeley National Laboratory"/>
            <person name="Haridas S."/>
            <person name="Hensen N."/>
            <person name="Bonometti L."/>
            <person name="Westerberg I."/>
            <person name="Brannstrom I.O."/>
            <person name="Guillou S."/>
            <person name="Cros-Aarteil S."/>
            <person name="Calhoun S."/>
            <person name="Kuo A."/>
            <person name="Mondo S."/>
            <person name="Pangilinan J."/>
            <person name="Riley R."/>
            <person name="LaButti K."/>
            <person name="Andreopoulos B."/>
            <person name="Lipzen A."/>
            <person name="Chen C."/>
            <person name="Yanf M."/>
            <person name="Daum C."/>
            <person name="Ng V."/>
            <person name="Clum A."/>
            <person name="Steindorff A."/>
            <person name="Ohm R."/>
            <person name="Martin F."/>
            <person name="Silar P."/>
            <person name="Natvig D."/>
            <person name="Lalanne C."/>
            <person name="Gautier V."/>
            <person name="Ament-velasquez S.L."/>
            <person name="Kruys A."/>
            <person name="Hutchinson M.I."/>
            <person name="Powell A.J."/>
            <person name="Barry K."/>
            <person name="Miller A.N."/>
            <person name="Grigoriev I.V."/>
            <person name="Debuchy R."/>
            <person name="Gladieux P."/>
            <person name="Thoren M.H."/>
            <person name="Johannesson H."/>
        </authorList>
    </citation>
    <scope>NUCLEOTIDE SEQUENCE</scope>
    <source>
        <strain evidence="1">CBS 232.78</strain>
    </source>
</reference>
<dbReference type="Proteomes" id="UP001285441">
    <property type="component" value="Unassembled WGS sequence"/>
</dbReference>
<dbReference type="EMBL" id="JAULSW010000003">
    <property type="protein sequence ID" value="KAK3387911.1"/>
    <property type="molecule type" value="Genomic_DNA"/>
</dbReference>
<evidence type="ECO:0000313" key="2">
    <source>
        <dbReference type="Proteomes" id="UP001285441"/>
    </source>
</evidence>
<accession>A0AAE0NUE8</accession>
<keyword evidence="2" id="KW-1185">Reference proteome</keyword>
<protein>
    <submittedName>
        <fullName evidence="1">Uncharacterized protein</fullName>
    </submittedName>
</protein>
<reference evidence="1" key="1">
    <citation type="journal article" date="2023" name="Mol. Phylogenet. Evol.">
        <title>Genome-scale phylogeny and comparative genomics of the fungal order Sordariales.</title>
        <authorList>
            <person name="Hensen N."/>
            <person name="Bonometti L."/>
            <person name="Westerberg I."/>
            <person name="Brannstrom I.O."/>
            <person name="Guillou S."/>
            <person name="Cros-Aarteil S."/>
            <person name="Calhoun S."/>
            <person name="Haridas S."/>
            <person name="Kuo A."/>
            <person name="Mondo S."/>
            <person name="Pangilinan J."/>
            <person name="Riley R."/>
            <person name="LaButti K."/>
            <person name="Andreopoulos B."/>
            <person name="Lipzen A."/>
            <person name="Chen C."/>
            <person name="Yan M."/>
            <person name="Daum C."/>
            <person name="Ng V."/>
            <person name="Clum A."/>
            <person name="Steindorff A."/>
            <person name="Ohm R.A."/>
            <person name="Martin F."/>
            <person name="Silar P."/>
            <person name="Natvig D.O."/>
            <person name="Lalanne C."/>
            <person name="Gautier V."/>
            <person name="Ament-Velasquez S.L."/>
            <person name="Kruys A."/>
            <person name="Hutchinson M.I."/>
            <person name="Powell A.J."/>
            <person name="Barry K."/>
            <person name="Miller A.N."/>
            <person name="Grigoriev I.V."/>
            <person name="Debuchy R."/>
            <person name="Gladieux P."/>
            <person name="Hiltunen Thoren M."/>
            <person name="Johannesson H."/>
        </authorList>
    </citation>
    <scope>NUCLEOTIDE SEQUENCE</scope>
    <source>
        <strain evidence="1">CBS 232.78</strain>
    </source>
</reference>
<comment type="caution">
    <text evidence="1">The sequence shown here is derived from an EMBL/GenBank/DDBJ whole genome shotgun (WGS) entry which is preliminary data.</text>
</comment>
<dbReference type="Pfam" id="PF26639">
    <property type="entry name" value="Het-6_barrel"/>
    <property type="match status" value="1"/>
</dbReference>
<dbReference type="AlphaFoldDB" id="A0AAE0NUE8"/>
<sequence>MKGSSFWNDYYTFWSKYKSIPNLYTRLRESVSPKGIVPVDYYTDYKNWSFLSRAPGMYRVANALCGKRFLGTKGGRICIASASPIEVGDEIWVVFGCPLPILLRKREDGYYAFVGQVWVPGIMEGEACEGISEDGVAGLDYSGPPVMDISLV</sequence>